<dbReference type="PANTHER" id="PTHR38396:SF1">
    <property type="entry name" value="TRANSMEMBRANE PROTEIN"/>
    <property type="match status" value="1"/>
</dbReference>
<dbReference type="EMBL" id="JBANQN010000004">
    <property type="protein sequence ID" value="KAK6792939.1"/>
    <property type="molecule type" value="Genomic_DNA"/>
</dbReference>
<evidence type="ECO:0000313" key="3">
    <source>
        <dbReference type="Proteomes" id="UP001371456"/>
    </source>
</evidence>
<dbReference type="Proteomes" id="UP001371456">
    <property type="component" value="Unassembled WGS sequence"/>
</dbReference>
<reference evidence="2 3" key="1">
    <citation type="submission" date="2024-02" db="EMBL/GenBank/DDBJ databases">
        <title>de novo genome assembly of Solanum bulbocastanum strain 11H21.</title>
        <authorList>
            <person name="Hosaka A.J."/>
        </authorList>
    </citation>
    <scope>NUCLEOTIDE SEQUENCE [LARGE SCALE GENOMIC DNA]</scope>
    <source>
        <tissue evidence="2">Young leaves</tissue>
    </source>
</reference>
<dbReference type="PANTHER" id="PTHR38396">
    <property type="entry name" value="TRANSMEMBRANE PROTEIN"/>
    <property type="match status" value="1"/>
</dbReference>
<keyword evidence="3" id="KW-1185">Reference proteome</keyword>
<accession>A0AAN8YGT5</accession>
<proteinExistence type="predicted"/>
<comment type="caution">
    <text evidence="2">The sequence shown here is derived from an EMBL/GenBank/DDBJ whole genome shotgun (WGS) entry which is preliminary data.</text>
</comment>
<feature type="transmembrane region" description="Helical" evidence="1">
    <location>
        <begin position="6"/>
        <end position="24"/>
    </location>
</feature>
<keyword evidence="1" id="KW-1133">Transmembrane helix</keyword>
<keyword evidence="1" id="KW-0472">Membrane</keyword>
<gene>
    <name evidence="2" type="ORF">RDI58_012020</name>
</gene>
<protein>
    <submittedName>
        <fullName evidence="2">Uncharacterized protein</fullName>
    </submittedName>
</protein>
<keyword evidence="1" id="KW-0812">Transmembrane</keyword>
<organism evidence="2 3">
    <name type="scientific">Solanum bulbocastanum</name>
    <name type="common">Wild potato</name>
    <dbReference type="NCBI Taxonomy" id="147425"/>
    <lineage>
        <taxon>Eukaryota</taxon>
        <taxon>Viridiplantae</taxon>
        <taxon>Streptophyta</taxon>
        <taxon>Embryophyta</taxon>
        <taxon>Tracheophyta</taxon>
        <taxon>Spermatophyta</taxon>
        <taxon>Magnoliopsida</taxon>
        <taxon>eudicotyledons</taxon>
        <taxon>Gunneridae</taxon>
        <taxon>Pentapetalae</taxon>
        <taxon>asterids</taxon>
        <taxon>lamiids</taxon>
        <taxon>Solanales</taxon>
        <taxon>Solanaceae</taxon>
        <taxon>Solanoideae</taxon>
        <taxon>Solaneae</taxon>
        <taxon>Solanum</taxon>
    </lineage>
</organism>
<evidence type="ECO:0000313" key="2">
    <source>
        <dbReference type="EMBL" id="KAK6792939.1"/>
    </source>
</evidence>
<evidence type="ECO:0000256" key="1">
    <source>
        <dbReference type="SAM" id="Phobius"/>
    </source>
</evidence>
<sequence length="90" mass="10121">MSGRTIILILFFWVVLTIVTPILVRLSATAKANGEFFVIKHTSELKAGKLMGLLPRRALHMDGEAMGDENVVKLFCSDTSKMWSYLCQFL</sequence>
<dbReference type="AlphaFoldDB" id="A0AAN8YGT5"/>
<name>A0AAN8YGT5_SOLBU</name>